<dbReference type="Proteomes" id="UP000198280">
    <property type="component" value="Unassembled WGS sequence"/>
</dbReference>
<name>A0A239MNS6_9ACTN</name>
<organism evidence="1 2">
    <name type="scientific">Actinacidiphila glaucinigra</name>
    <dbReference type="NCBI Taxonomy" id="235986"/>
    <lineage>
        <taxon>Bacteria</taxon>
        <taxon>Bacillati</taxon>
        <taxon>Actinomycetota</taxon>
        <taxon>Actinomycetes</taxon>
        <taxon>Kitasatosporales</taxon>
        <taxon>Streptomycetaceae</taxon>
        <taxon>Actinacidiphila</taxon>
    </lineage>
</organism>
<reference evidence="1 2" key="1">
    <citation type="submission" date="2017-06" db="EMBL/GenBank/DDBJ databases">
        <authorList>
            <person name="Kim H.J."/>
            <person name="Triplett B.A."/>
        </authorList>
    </citation>
    <scope>NUCLEOTIDE SEQUENCE [LARGE SCALE GENOMIC DNA]</scope>
    <source>
        <strain evidence="1 2">CGMCC 4.1858</strain>
    </source>
</reference>
<evidence type="ECO:0000313" key="1">
    <source>
        <dbReference type="EMBL" id="SNT44507.1"/>
    </source>
</evidence>
<gene>
    <name evidence="1" type="ORF">SAMN05216252_12625</name>
</gene>
<accession>A0A239MNS6</accession>
<evidence type="ECO:0000313" key="2">
    <source>
        <dbReference type="Proteomes" id="UP000198280"/>
    </source>
</evidence>
<dbReference type="Gene3D" id="1.10.510.10">
    <property type="entry name" value="Transferase(Phosphotransferase) domain 1"/>
    <property type="match status" value="1"/>
</dbReference>
<dbReference type="AlphaFoldDB" id="A0A239MNS6"/>
<dbReference type="RefSeq" id="WP_089227859.1">
    <property type="nucleotide sequence ID" value="NZ_FZOF01000026.1"/>
</dbReference>
<keyword evidence="2" id="KW-1185">Reference proteome</keyword>
<dbReference type="InterPro" id="IPR011009">
    <property type="entry name" value="Kinase-like_dom_sf"/>
</dbReference>
<proteinExistence type="predicted"/>
<dbReference type="EMBL" id="FZOF01000026">
    <property type="protein sequence ID" value="SNT44507.1"/>
    <property type="molecule type" value="Genomic_DNA"/>
</dbReference>
<dbReference type="OrthoDB" id="2988131at2"/>
<dbReference type="SUPFAM" id="SSF56112">
    <property type="entry name" value="Protein kinase-like (PK-like)"/>
    <property type="match status" value="1"/>
</dbReference>
<sequence>MTTQAIPLEARIAADATCGDATVLEPVTDRRGCAVWKATGPLRSAAVKCGAGPEGTVIVLRESAAVAGILGGSAVMAQGRNPGEAWMITAWHDGPSTSQLLAGVRDGTTDLGAARDAMVAACEAVAALHAAGWVHGDIQPEHMVHTPAGVRFLDCSWAWHPLTLGPSRLFRGGMPHLIAPELAWRVHRGHRPVVVTSTDEVYTLAASLWWAIADEWPLSYVEAGVDPSALDGVGLRHAIATRGIPVRSATVWPAAQIVLSHVMSQPDYRRPSAADLAILLGTALDDEAAAPA</sequence>
<protein>
    <recommendedName>
        <fullName evidence="3">Protein kinase domain-containing protein</fullName>
    </recommendedName>
</protein>
<evidence type="ECO:0008006" key="3">
    <source>
        <dbReference type="Google" id="ProtNLM"/>
    </source>
</evidence>